<feature type="transmembrane region" description="Helical" evidence="9">
    <location>
        <begin position="84"/>
        <end position="104"/>
    </location>
</feature>
<keyword evidence="6 9" id="KW-1133">Transmembrane helix</keyword>
<keyword evidence="5" id="KW-0573">Peptidoglycan synthesis</keyword>
<feature type="compositionally biased region" description="Polar residues" evidence="8">
    <location>
        <begin position="1143"/>
        <end position="1152"/>
    </location>
</feature>
<gene>
    <name evidence="10" type="ordered locus">BBPR_1835</name>
</gene>
<evidence type="ECO:0000256" key="6">
    <source>
        <dbReference type="ARBA" id="ARBA00022989"/>
    </source>
</evidence>
<feature type="region of interest" description="Disordered" evidence="8">
    <location>
        <begin position="551"/>
        <end position="651"/>
    </location>
</feature>
<dbReference type="GO" id="GO:0015648">
    <property type="term" value="F:lipid-linked peptidoglycan transporter activity"/>
    <property type="evidence" value="ECO:0007669"/>
    <property type="project" value="TreeGrafter"/>
</dbReference>
<evidence type="ECO:0000313" key="11">
    <source>
        <dbReference type="Proteomes" id="UP000002312"/>
    </source>
</evidence>
<protein>
    <recommendedName>
        <fullName evidence="12">Virulence factor protein</fullName>
    </recommendedName>
</protein>
<reference evidence="10 11" key="1">
    <citation type="journal article" date="2010" name="Proc. Natl. Acad. Sci. U.S.A.">
        <title>Genome analysis of Bifidobacterium bifidum PRL2010 reveals metabolic pathways for host-derived glycan foraging.</title>
        <authorList>
            <person name="Turroni F."/>
            <person name="Bottacini F."/>
            <person name="Foroni E."/>
            <person name="Mulder I."/>
            <person name="Kim J.H."/>
            <person name="Zomer A."/>
            <person name="Sanchez B."/>
            <person name="Bidossi A."/>
            <person name="Ferrarini A."/>
            <person name="Giubellini V."/>
            <person name="Delledonne M."/>
            <person name="Henrissat B."/>
            <person name="Coutinho P."/>
            <person name="Oggioni M."/>
            <person name="Fitzgerald G.F."/>
            <person name="Mills D."/>
            <person name="Margolles A."/>
            <person name="Kelly D."/>
            <person name="van Sinderen D."/>
            <person name="Ventura M."/>
        </authorList>
    </citation>
    <scope>NUCLEOTIDE SEQUENCE [LARGE SCALE GENOMIC DNA]</scope>
    <source>
        <strain evidence="10 11">PRL2010</strain>
    </source>
</reference>
<evidence type="ECO:0000256" key="3">
    <source>
        <dbReference type="ARBA" id="ARBA00022692"/>
    </source>
</evidence>
<feature type="compositionally biased region" description="Basic and acidic residues" evidence="8">
    <location>
        <begin position="604"/>
        <end position="619"/>
    </location>
</feature>
<dbReference type="KEGG" id="bbp:BBPR_1835"/>
<feature type="transmembrane region" description="Helical" evidence="9">
    <location>
        <begin position="243"/>
        <end position="264"/>
    </location>
</feature>
<feature type="transmembrane region" description="Helical" evidence="9">
    <location>
        <begin position="504"/>
        <end position="529"/>
    </location>
</feature>
<dbReference type="RefSeq" id="WP_013390389.1">
    <property type="nucleotide sequence ID" value="NC_014638.1"/>
</dbReference>
<keyword evidence="2" id="KW-1003">Cell membrane</keyword>
<dbReference type="PANTHER" id="PTHR47019">
    <property type="entry name" value="LIPID II FLIPPASE MURJ"/>
    <property type="match status" value="1"/>
</dbReference>
<feature type="compositionally biased region" description="Polar residues" evidence="8">
    <location>
        <begin position="1178"/>
        <end position="1188"/>
    </location>
</feature>
<evidence type="ECO:0000256" key="4">
    <source>
        <dbReference type="ARBA" id="ARBA00022960"/>
    </source>
</evidence>
<feature type="region of interest" description="Disordered" evidence="8">
    <location>
        <begin position="1281"/>
        <end position="1304"/>
    </location>
</feature>
<keyword evidence="3 9" id="KW-0812">Transmembrane</keyword>
<dbReference type="InterPro" id="IPR051050">
    <property type="entry name" value="Lipid_II_flippase_MurJ/MviN"/>
</dbReference>
<keyword evidence="7 9" id="KW-0472">Membrane</keyword>
<dbReference type="OrthoDB" id="9786339at2"/>
<keyword evidence="4" id="KW-0133">Cell shape</keyword>
<feature type="transmembrane region" description="Helical" evidence="9">
    <location>
        <begin position="1407"/>
        <end position="1428"/>
    </location>
</feature>
<evidence type="ECO:0000256" key="9">
    <source>
        <dbReference type="SAM" id="Phobius"/>
    </source>
</evidence>
<feature type="transmembrane region" description="Helical" evidence="9">
    <location>
        <begin position="427"/>
        <end position="450"/>
    </location>
</feature>
<dbReference type="eggNOG" id="COG0728">
    <property type="taxonomic scope" value="Bacteria"/>
</dbReference>
<dbReference type="PANTHER" id="PTHR47019:SF1">
    <property type="entry name" value="LIPID II FLIPPASE MURJ"/>
    <property type="match status" value="1"/>
</dbReference>
<evidence type="ECO:0000256" key="1">
    <source>
        <dbReference type="ARBA" id="ARBA00004651"/>
    </source>
</evidence>
<accession>A0A0H3ECU4</accession>
<dbReference type="InterPro" id="IPR004268">
    <property type="entry name" value="MurJ"/>
</dbReference>
<dbReference type="PRINTS" id="PR01806">
    <property type="entry name" value="VIRFACTRMVIN"/>
</dbReference>
<proteinExistence type="predicted"/>
<dbReference type="Proteomes" id="UP000002312">
    <property type="component" value="Chromosome"/>
</dbReference>
<feature type="compositionally biased region" description="Polar residues" evidence="8">
    <location>
        <begin position="1217"/>
        <end position="1237"/>
    </location>
</feature>
<feature type="transmembrane region" description="Helical" evidence="9">
    <location>
        <begin position="399"/>
        <end position="421"/>
    </location>
</feature>
<feature type="transmembrane region" description="Helical" evidence="9">
    <location>
        <begin position="124"/>
        <end position="146"/>
    </location>
</feature>
<dbReference type="HOGENOM" id="CLU_004442_0_0_11"/>
<dbReference type="SUPFAM" id="SSF56112">
    <property type="entry name" value="Protein kinase-like (PK-like)"/>
    <property type="match status" value="1"/>
</dbReference>
<feature type="transmembrane region" description="Helical" evidence="9">
    <location>
        <begin position="361"/>
        <end position="387"/>
    </location>
</feature>
<feature type="transmembrane region" description="Helical" evidence="9">
    <location>
        <begin position="28"/>
        <end position="47"/>
    </location>
</feature>
<evidence type="ECO:0000256" key="7">
    <source>
        <dbReference type="ARBA" id="ARBA00023136"/>
    </source>
</evidence>
<feature type="compositionally biased region" description="Low complexity" evidence="8">
    <location>
        <begin position="1153"/>
        <end position="1166"/>
    </location>
</feature>
<sequence>MSTTVGRNSLIMACGTAASRVTGQIRTIFLVGALGTTGIAANAYQAGAQIPQVIFNLLSTGVFNAVLVPQIVRTLKQKDADERLSKLITLSIALLLAITLLMASGTPLLTMLYLDSSWTPAQRALANAFTLWCMPQILFYGLYTVLGQILAAKGRFATYAWSSVGANVISCIGFGAFIMLFGNAGRQPMSFWTSGKIALTAGAWTAGVAFQALVLFIPLLRCGIHYRPRWGLHGLGLRSMGQVAVWSIAMVLLNQLMGIVNSRVNTGAPTAGGDLYGIAGNASYQYAYTIYVLPYSIIAVSITTAVFPRMSRAISEHRIGDARADLSSSLRFTGLAMFFFTAVMIAMPVPLVKALIPSTNVHGAILISGPLIGLLVGLVPTSAFLLVQRAFYAYEDGRSPFLFAAADNAVQLLLLLTSLRFAPPKYWTLMVALSLSLSYIITFPWVFWLLRRRFGGRIDGKRIIIMHVKALIAGAAACACGLFLNPLATRLVGAKVSSVNGHMSWWQSIVICAILTIVVTAVYAGLLWLMRVEEFSSLIVTMKARLLRRTSTATSVSTPAESETEEAQAQNAEVEEGTTAIAENDNHYDDYSLGDDGTSENDGSAERAAETVTDLERPVQDQPVQDQPRGIPSDNLPPSFAPTVNRKGQRPSIKSVVLPNVAANAAGAAAGIAAGNNAQPRIPTILPTPHHSTRQAASVAAAQPTIPTARMSASPLSQRMTAEHGETTTMKPQLGDTVIGRYTLVSSLRESDGLSAWIANDRMLAQSCQLFIITDTSVLPQINEAASTLALANSRYCTPVLQLQHVGDAAVVITEPDSGLALAEYMQRSSSSFLSYDAIRSIVGQCTQAVQELLDTGLTHTALSTDTIRVSVNGVQFADTPVAAALADICSGIDGDVMSYEQMATRQLAALLYALLTKTPSGANTTFDLNMLPADVPTEFRVICKRGLALHTEDGEIIVPMATLAELSALLGAWEPFGNLSDRDIILPLVSGSASISMVALRDTSDDKIVELPDGLVTSTKLPELSISEAGLAAGAEARFVNEQRLAQQAFLAQLPGDPPSADQPVIPEAELFEPDTAEPSKTLASLQSKVGQLMGSLRKDGEPESPVTTSTAEETAIEQPMPVYAPLPASFPPAAKPHRSATGATKAQAQSGNGVNVPANAAGASGVAGGTGKPRTTGATGEIQSIVANMPNVPLPEENDNERTRAGSIPPLPQSGEAQVSEGEQTVAGSHPTTRAAQPIATNAMPQPRAHMSESLAALAARSAKAAASGDAVMPPSFAVSASAPGANGAAIPGSSKSRTRMTAPISRDALRNMSGGRPAAAPGANVPSVQTPAQRAQSDAFDPTVTVPLLGTDGTSVDQLPPMAQIMPPSFAPQQVHDVNAANVGRNIEEDLPDQPLWGQLKIKVIAIVVALVLLVVGLVAAWFILNGDNHGGGSDNQDWPNKTDIDNVPFGNSTTQNSTSKNSAAQSDIVYIRVL</sequence>
<comment type="subcellular location">
    <subcellularLocation>
        <location evidence="1">Cell membrane</location>
        <topology evidence="1">Multi-pass membrane protein</topology>
    </subcellularLocation>
</comment>
<dbReference type="GO" id="GO:0009252">
    <property type="term" value="P:peptidoglycan biosynthetic process"/>
    <property type="evidence" value="ECO:0007669"/>
    <property type="project" value="UniProtKB-KW"/>
</dbReference>
<feature type="transmembrane region" description="Helical" evidence="9">
    <location>
        <begin position="328"/>
        <end position="349"/>
    </location>
</feature>
<feature type="region of interest" description="Disordered" evidence="8">
    <location>
        <begin position="1097"/>
        <end position="1237"/>
    </location>
</feature>
<evidence type="ECO:0000256" key="5">
    <source>
        <dbReference type="ARBA" id="ARBA00022984"/>
    </source>
</evidence>
<feature type="transmembrane region" description="Helical" evidence="9">
    <location>
        <begin position="462"/>
        <end position="484"/>
    </location>
</feature>
<dbReference type="PATRIC" id="fig|702459.3.peg.1896"/>
<feature type="compositionally biased region" description="Low complexity" evidence="8">
    <location>
        <begin position="551"/>
        <end position="572"/>
    </location>
</feature>
<feature type="compositionally biased region" description="Low complexity" evidence="8">
    <location>
        <begin position="1455"/>
        <end position="1464"/>
    </location>
</feature>
<feature type="compositionally biased region" description="Pro residues" evidence="8">
    <location>
        <begin position="1124"/>
        <end position="1136"/>
    </location>
</feature>
<dbReference type="GO" id="GO:0005886">
    <property type="term" value="C:plasma membrane"/>
    <property type="evidence" value="ECO:0007669"/>
    <property type="project" value="UniProtKB-SubCell"/>
</dbReference>
<dbReference type="eggNOG" id="COG0515">
    <property type="taxonomic scope" value="Bacteria"/>
</dbReference>
<feature type="transmembrane region" description="Helical" evidence="9">
    <location>
        <begin position="284"/>
        <end position="307"/>
    </location>
</feature>
<feature type="transmembrane region" description="Helical" evidence="9">
    <location>
        <begin position="158"/>
        <end position="181"/>
    </location>
</feature>
<feature type="transmembrane region" description="Helical" evidence="9">
    <location>
        <begin position="53"/>
        <end position="72"/>
    </location>
</feature>
<evidence type="ECO:0000256" key="8">
    <source>
        <dbReference type="SAM" id="MobiDB-lite"/>
    </source>
</evidence>
<dbReference type="Pfam" id="PF03023">
    <property type="entry name" value="MurJ"/>
    <property type="match status" value="1"/>
</dbReference>
<evidence type="ECO:0008006" key="12">
    <source>
        <dbReference type="Google" id="ProtNLM"/>
    </source>
</evidence>
<evidence type="ECO:0000313" key="10">
    <source>
        <dbReference type="EMBL" id="ADP36846.1"/>
    </source>
</evidence>
<dbReference type="GO" id="GO:0008360">
    <property type="term" value="P:regulation of cell shape"/>
    <property type="evidence" value="ECO:0007669"/>
    <property type="project" value="UniProtKB-KW"/>
</dbReference>
<organism evidence="10 11">
    <name type="scientific">Bifidobacterium bifidum (strain PRL2010)</name>
    <dbReference type="NCBI Taxonomy" id="702459"/>
    <lineage>
        <taxon>Bacteria</taxon>
        <taxon>Bacillati</taxon>
        <taxon>Actinomycetota</taxon>
        <taxon>Actinomycetes</taxon>
        <taxon>Bifidobacteriales</taxon>
        <taxon>Bifidobacteriaceae</taxon>
        <taxon>Bifidobacterium</taxon>
    </lineage>
</organism>
<dbReference type="EMBL" id="CP001840">
    <property type="protein sequence ID" value="ADP36846.1"/>
    <property type="molecule type" value="Genomic_DNA"/>
</dbReference>
<dbReference type="CDD" id="cd13123">
    <property type="entry name" value="MATE_MurJ_like"/>
    <property type="match status" value="1"/>
</dbReference>
<feature type="transmembrane region" description="Helical" evidence="9">
    <location>
        <begin position="201"/>
        <end position="222"/>
    </location>
</feature>
<name>A0A0H3ECU4_BIFBP</name>
<dbReference type="InterPro" id="IPR011009">
    <property type="entry name" value="Kinase-like_dom_sf"/>
</dbReference>
<dbReference type="GO" id="GO:0034204">
    <property type="term" value="P:lipid translocation"/>
    <property type="evidence" value="ECO:0007669"/>
    <property type="project" value="TreeGrafter"/>
</dbReference>
<feature type="region of interest" description="Disordered" evidence="8">
    <location>
        <begin position="1434"/>
        <end position="1464"/>
    </location>
</feature>
<evidence type="ECO:0000256" key="2">
    <source>
        <dbReference type="ARBA" id="ARBA00022475"/>
    </source>
</evidence>